<evidence type="ECO:0000256" key="1">
    <source>
        <dbReference type="SAM" id="MobiDB-lite"/>
    </source>
</evidence>
<reference evidence="2" key="1">
    <citation type="submission" date="2020-01" db="EMBL/GenBank/DDBJ databases">
        <authorList>
            <consortium name="DOE Joint Genome Institute"/>
            <person name="Haridas S."/>
            <person name="Albert R."/>
            <person name="Binder M."/>
            <person name="Bloem J."/>
            <person name="Labutti K."/>
            <person name="Salamov A."/>
            <person name="Andreopoulos B."/>
            <person name="Baker S.E."/>
            <person name="Barry K."/>
            <person name="Bills G."/>
            <person name="Bluhm B.H."/>
            <person name="Cannon C."/>
            <person name="Castanera R."/>
            <person name="Culley D.E."/>
            <person name="Daum C."/>
            <person name="Ezra D."/>
            <person name="Gonzalez J.B."/>
            <person name="Henrissat B."/>
            <person name="Kuo A."/>
            <person name="Liang C."/>
            <person name="Lipzen A."/>
            <person name="Lutzoni F."/>
            <person name="Magnuson J."/>
            <person name="Mondo S."/>
            <person name="Nolan M."/>
            <person name="Ohm R."/>
            <person name="Pangilinan J."/>
            <person name="Park H.-J."/>
            <person name="Ramirez L."/>
            <person name="Alfaro M."/>
            <person name="Sun H."/>
            <person name="Tritt A."/>
            <person name="Yoshinaga Y."/>
            <person name="Zwiers L.-H."/>
            <person name="Turgeon B.G."/>
            <person name="Goodwin S.B."/>
            <person name="Spatafora J.W."/>
            <person name="Crous P.W."/>
            <person name="Grigoriev I.V."/>
        </authorList>
    </citation>
    <scope>NUCLEOTIDE SEQUENCE</scope>
    <source>
        <strain evidence="2">P77</strain>
    </source>
</reference>
<proteinExistence type="predicted"/>
<dbReference type="EMBL" id="ML975338">
    <property type="protein sequence ID" value="KAF1832438.1"/>
    <property type="molecule type" value="Genomic_DNA"/>
</dbReference>
<gene>
    <name evidence="2" type="ORF">BDW02DRAFT_502960</name>
</gene>
<name>A0A6A5K5I8_9PLEO</name>
<evidence type="ECO:0000313" key="3">
    <source>
        <dbReference type="Proteomes" id="UP000800040"/>
    </source>
</evidence>
<feature type="compositionally biased region" description="Low complexity" evidence="1">
    <location>
        <begin position="98"/>
        <end position="107"/>
    </location>
</feature>
<dbReference type="OrthoDB" id="3795736at2759"/>
<dbReference type="Proteomes" id="UP000800040">
    <property type="component" value="Unassembled WGS sequence"/>
</dbReference>
<feature type="region of interest" description="Disordered" evidence="1">
    <location>
        <begin position="78"/>
        <end position="112"/>
    </location>
</feature>
<feature type="non-terminal residue" evidence="2">
    <location>
        <position position="1"/>
    </location>
</feature>
<accession>A0A6A5K5I8</accession>
<evidence type="ECO:0000313" key="2">
    <source>
        <dbReference type="EMBL" id="KAF1832438.1"/>
    </source>
</evidence>
<feature type="region of interest" description="Disordered" evidence="1">
    <location>
        <begin position="1"/>
        <end position="23"/>
    </location>
</feature>
<protein>
    <submittedName>
        <fullName evidence="2">Uncharacterized protein</fullName>
    </submittedName>
</protein>
<organism evidence="2 3">
    <name type="scientific">Decorospora gaudefroyi</name>
    <dbReference type="NCBI Taxonomy" id="184978"/>
    <lineage>
        <taxon>Eukaryota</taxon>
        <taxon>Fungi</taxon>
        <taxon>Dikarya</taxon>
        <taxon>Ascomycota</taxon>
        <taxon>Pezizomycotina</taxon>
        <taxon>Dothideomycetes</taxon>
        <taxon>Pleosporomycetidae</taxon>
        <taxon>Pleosporales</taxon>
        <taxon>Pleosporineae</taxon>
        <taxon>Pleosporaceae</taxon>
        <taxon>Decorospora</taxon>
    </lineage>
</organism>
<dbReference type="AlphaFoldDB" id="A0A6A5K5I8"/>
<keyword evidence="3" id="KW-1185">Reference proteome</keyword>
<sequence length="151" mass="17059">HENNSHREALSNEKRRRQRGKALLLEPPADYDGGAVFYEAIQLREQQKLTKAQLLEERRLKRVAAKEERERLAAKKALQREEDKMAKQLQKQLQNDIKQSQKGKSQSLKPANAAATVVADGIPPVVNEAALAAPQLSRRGRPIRPPTKLLM</sequence>
<feature type="compositionally biased region" description="Basic and acidic residues" evidence="1">
    <location>
        <begin position="1"/>
        <end position="13"/>
    </location>
</feature>